<dbReference type="GO" id="GO:0006261">
    <property type="term" value="P:DNA-templated DNA replication"/>
    <property type="evidence" value="ECO:0007669"/>
    <property type="project" value="TreeGrafter"/>
</dbReference>
<protein>
    <submittedName>
        <fullName evidence="5">ATPase family associated with various cellular activities (AAA)</fullName>
    </submittedName>
</protein>
<dbReference type="Proteomes" id="UP000198615">
    <property type="component" value="Unassembled WGS sequence"/>
</dbReference>
<accession>A0A8G2BII4</accession>
<dbReference type="SMART" id="SM00382">
    <property type="entry name" value="AAA"/>
    <property type="match status" value="1"/>
</dbReference>
<dbReference type="InterPro" id="IPR003593">
    <property type="entry name" value="AAA+_ATPase"/>
</dbReference>
<organism evidence="5 6">
    <name type="scientific">Thalassobaculum litoreum DSM 18839</name>
    <dbReference type="NCBI Taxonomy" id="1123362"/>
    <lineage>
        <taxon>Bacteria</taxon>
        <taxon>Pseudomonadati</taxon>
        <taxon>Pseudomonadota</taxon>
        <taxon>Alphaproteobacteria</taxon>
        <taxon>Rhodospirillales</taxon>
        <taxon>Thalassobaculaceae</taxon>
        <taxon>Thalassobaculum</taxon>
    </lineage>
</organism>
<evidence type="ECO:0000259" key="4">
    <source>
        <dbReference type="SMART" id="SM00382"/>
    </source>
</evidence>
<dbReference type="CDD" id="cd00009">
    <property type="entry name" value="AAA"/>
    <property type="match status" value="1"/>
</dbReference>
<dbReference type="EMBL" id="FNBW01000007">
    <property type="protein sequence ID" value="SDF82237.1"/>
    <property type="molecule type" value="Genomic_DNA"/>
</dbReference>
<keyword evidence="1" id="KW-0235">DNA replication</keyword>
<reference evidence="5 6" key="1">
    <citation type="submission" date="2016-10" db="EMBL/GenBank/DDBJ databases">
        <authorList>
            <person name="Varghese N."/>
            <person name="Submissions S."/>
        </authorList>
    </citation>
    <scope>NUCLEOTIDE SEQUENCE [LARGE SCALE GENOMIC DNA]</scope>
    <source>
        <strain evidence="5 6">DSM 18839</strain>
    </source>
</reference>
<keyword evidence="6" id="KW-1185">Reference proteome</keyword>
<comment type="caution">
    <text evidence="5">The sequence shown here is derived from an EMBL/GenBank/DDBJ whole genome shotgun (WGS) entry which is preliminary data.</text>
</comment>
<dbReference type="RefSeq" id="WP_093150563.1">
    <property type="nucleotide sequence ID" value="NZ_FNBW01000007.1"/>
</dbReference>
<keyword evidence="2" id="KW-0547">Nucleotide-binding</keyword>
<dbReference type="PANTHER" id="PTHR11669:SF20">
    <property type="entry name" value="REPLICATION FACTOR C SUBUNIT 4"/>
    <property type="match status" value="1"/>
</dbReference>
<evidence type="ECO:0000256" key="1">
    <source>
        <dbReference type="ARBA" id="ARBA00022705"/>
    </source>
</evidence>
<feature type="domain" description="AAA+ ATPase" evidence="4">
    <location>
        <begin position="35"/>
        <end position="156"/>
    </location>
</feature>
<evidence type="ECO:0000256" key="2">
    <source>
        <dbReference type="ARBA" id="ARBA00022741"/>
    </source>
</evidence>
<dbReference type="GO" id="GO:0016887">
    <property type="term" value="F:ATP hydrolysis activity"/>
    <property type="evidence" value="ECO:0007669"/>
    <property type="project" value="InterPro"/>
</dbReference>
<dbReference type="InterPro" id="IPR003959">
    <property type="entry name" value="ATPase_AAA_core"/>
</dbReference>
<evidence type="ECO:0000256" key="3">
    <source>
        <dbReference type="ARBA" id="ARBA00022840"/>
    </source>
</evidence>
<dbReference type="OrthoDB" id="7344521at2"/>
<dbReference type="GO" id="GO:0006281">
    <property type="term" value="P:DNA repair"/>
    <property type="evidence" value="ECO:0007669"/>
    <property type="project" value="TreeGrafter"/>
</dbReference>
<dbReference type="Gene3D" id="3.40.50.300">
    <property type="entry name" value="P-loop containing nucleotide triphosphate hydrolases"/>
    <property type="match status" value="1"/>
</dbReference>
<dbReference type="GO" id="GO:0003689">
    <property type="term" value="F:DNA clamp loader activity"/>
    <property type="evidence" value="ECO:0007669"/>
    <property type="project" value="TreeGrafter"/>
</dbReference>
<dbReference type="InterPro" id="IPR027417">
    <property type="entry name" value="P-loop_NTPase"/>
</dbReference>
<evidence type="ECO:0000313" key="6">
    <source>
        <dbReference type="Proteomes" id="UP000198615"/>
    </source>
</evidence>
<dbReference type="Pfam" id="PF00004">
    <property type="entry name" value="AAA"/>
    <property type="match status" value="1"/>
</dbReference>
<dbReference type="SUPFAM" id="SSF52540">
    <property type="entry name" value="P-loop containing nucleoside triphosphate hydrolases"/>
    <property type="match status" value="1"/>
</dbReference>
<dbReference type="GO" id="GO:0005524">
    <property type="term" value="F:ATP binding"/>
    <property type="evidence" value="ECO:0007669"/>
    <property type="project" value="UniProtKB-KW"/>
</dbReference>
<gene>
    <name evidence="5" type="ORF">SAMN05660686_02410</name>
</gene>
<proteinExistence type="predicted"/>
<sequence>MKIFQKHYEPLDFNDLVFADSSTRQRLLEYAENKRHGSMLFYGPYGTAKTTTAKIIAQERSAGLGFRGDNFYRATDLSNASFQRIANTRRLDLFAGVQLPVTIVDEIDKVPDDLQYKLRWELDLNCEVGTFIFTTNKLHAVEPGLRHRCDIVELPLANTSHWLDRARWILEQEGISRSDAKLLELIEGGDGSIRDLLRKLEDISLRAPRVAA</sequence>
<dbReference type="InterPro" id="IPR050238">
    <property type="entry name" value="DNA_Rep/Repair_Clamp_Loader"/>
</dbReference>
<evidence type="ECO:0000313" key="5">
    <source>
        <dbReference type="EMBL" id="SDF82237.1"/>
    </source>
</evidence>
<dbReference type="AlphaFoldDB" id="A0A8G2BII4"/>
<keyword evidence="3" id="KW-0067">ATP-binding</keyword>
<name>A0A8G2BII4_9PROT</name>
<dbReference type="PANTHER" id="PTHR11669">
    <property type="entry name" value="REPLICATION FACTOR C / DNA POLYMERASE III GAMMA-TAU SUBUNIT"/>
    <property type="match status" value="1"/>
</dbReference>